<dbReference type="EMBL" id="CAUYUJ010015086">
    <property type="protein sequence ID" value="CAK0849730.1"/>
    <property type="molecule type" value="Genomic_DNA"/>
</dbReference>
<feature type="non-terminal residue" evidence="2">
    <location>
        <position position="69"/>
    </location>
</feature>
<accession>A0ABN9TWZ8</accession>
<keyword evidence="3" id="KW-1185">Reference proteome</keyword>
<comment type="caution">
    <text evidence="2">The sequence shown here is derived from an EMBL/GenBank/DDBJ whole genome shotgun (WGS) entry which is preliminary data.</text>
</comment>
<protein>
    <submittedName>
        <fullName evidence="2">Uncharacterized protein</fullName>
    </submittedName>
</protein>
<feature type="non-terminal residue" evidence="2">
    <location>
        <position position="1"/>
    </location>
</feature>
<gene>
    <name evidence="2" type="ORF">PCOR1329_LOCUS42345</name>
</gene>
<feature type="compositionally biased region" description="Polar residues" evidence="1">
    <location>
        <begin position="29"/>
        <end position="46"/>
    </location>
</feature>
<sequence>AIDASSSDDASDTRPLLKRRDQDPDHTAGPQQNIQKDGAASSSWQHDAQMPAGYSQAAAAEASEIDDVP</sequence>
<evidence type="ECO:0000313" key="3">
    <source>
        <dbReference type="Proteomes" id="UP001189429"/>
    </source>
</evidence>
<name>A0ABN9TWZ8_9DINO</name>
<reference evidence="2" key="1">
    <citation type="submission" date="2023-10" db="EMBL/GenBank/DDBJ databases">
        <authorList>
            <person name="Chen Y."/>
            <person name="Shah S."/>
            <person name="Dougan E. K."/>
            <person name="Thang M."/>
            <person name="Chan C."/>
        </authorList>
    </citation>
    <scope>NUCLEOTIDE SEQUENCE [LARGE SCALE GENOMIC DNA]</scope>
</reference>
<evidence type="ECO:0000256" key="1">
    <source>
        <dbReference type="SAM" id="MobiDB-lite"/>
    </source>
</evidence>
<evidence type="ECO:0000313" key="2">
    <source>
        <dbReference type="EMBL" id="CAK0849730.1"/>
    </source>
</evidence>
<dbReference type="Proteomes" id="UP001189429">
    <property type="component" value="Unassembled WGS sequence"/>
</dbReference>
<proteinExistence type="predicted"/>
<feature type="region of interest" description="Disordered" evidence="1">
    <location>
        <begin position="1"/>
        <end position="69"/>
    </location>
</feature>
<organism evidence="2 3">
    <name type="scientific">Prorocentrum cordatum</name>
    <dbReference type="NCBI Taxonomy" id="2364126"/>
    <lineage>
        <taxon>Eukaryota</taxon>
        <taxon>Sar</taxon>
        <taxon>Alveolata</taxon>
        <taxon>Dinophyceae</taxon>
        <taxon>Prorocentrales</taxon>
        <taxon>Prorocentraceae</taxon>
        <taxon>Prorocentrum</taxon>
    </lineage>
</organism>